<dbReference type="Pfam" id="PF13088">
    <property type="entry name" value="BNR_2"/>
    <property type="match status" value="1"/>
</dbReference>
<dbReference type="EMBL" id="UAUU01000002">
    <property type="protein sequence ID" value="SPZ84208.1"/>
    <property type="molecule type" value="Genomic_DNA"/>
</dbReference>
<proteinExistence type="predicted"/>
<gene>
    <name evidence="2" type="ORF">NCTC11343_00739</name>
</gene>
<reference evidence="2 3" key="1">
    <citation type="submission" date="2018-06" db="EMBL/GenBank/DDBJ databases">
        <authorList>
            <consortium name="Pathogen Informatics"/>
            <person name="Doyle S."/>
        </authorList>
    </citation>
    <scope>NUCLEOTIDE SEQUENCE [LARGE SCALE GENOMIC DNA]</scope>
    <source>
        <strain evidence="2 3">NCTC11343</strain>
    </source>
</reference>
<dbReference type="SUPFAM" id="SSF50939">
    <property type="entry name" value="Sialidases"/>
    <property type="match status" value="1"/>
</dbReference>
<name>A0A2X2IQC7_SPHMU</name>
<dbReference type="CDD" id="cd15482">
    <property type="entry name" value="Sialidase_non-viral"/>
    <property type="match status" value="1"/>
</dbReference>
<dbReference type="AlphaFoldDB" id="A0A2X2IQC7"/>
<evidence type="ECO:0000313" key="3">
    <source>
        <dbReference type="Proteomes" id="UP000251241"/>
    </source>
</evidence>
<dbReference type="Gene3D" id="2.120.10.10">
    <property type="match status" value="1"/>
</dbReference>
<dbReference type="PANTHER" id="PTHR43752">
    <property type="entry name" value="BNR/ASP-BOX REPEAT FAMILY PROTEIN"/>
    <property type="match status" value="1"/>
</dbReference>
<sequence length="269" mass="30396">MAAFSADEGLTWGPWQATNLLNPNSATDAIRLNNGLFMIVFNPAIAGNDWWEGRTKLHVAISKDGLQWKDVLTLEDGVKNDEYSYPTIIQDTNGLIHITYTWNRKSNQAYCAQIRMIVVTKMAVTSLYAKNQVMRSISKLLTLLAYIVSVGCSKETANHNLYLEGIYSGKFIVSYKNQDQTFTGDVTVRFKADSFFCTANKNRFPAGGSGTYEINGDQIIFKDKNVWTADFDWALILNHNYTYLVNGNDLTLTKAPHQHNSYIYKLTKD</sequence>
<dbReference type="InterPro" id="IPR036278">
    <property type="entry name" value="Sialidase_sf"/>
</dbReference>
<evidence type="ECO:0000259" key="1">
    <source>
        <dbReference type="Pfam" id="PF13088"/>
    </source>
</evidence>
<feature type="domain" description="Sialidase" evidence="1">
    <location>
        <begin position="2"/>
        <end position="98"/>
    </location>
</feature>
<dbReference type="InterPro" id="IPR011040">
    <property type="entry name" value="Sialidase"/>
</dbReference>
<dbReference type="RefSeq" id="WP_112373832.1">
    <property type="nucleotide sequence ID" value="NZ_UAUU01000002.1"/>
</dbReference>
<dbReference type="PANTHER" id="PTHR43752:SF2">
    <property type="entry name" value="BNR_ASP-BOX REPEAT FAMILY PROTEIN"/>
    <property type="match status" value="1"/>
</dbReference>
<protein>
    <submittedName>
        <fullName evidence="2">Predicted neuraminidase (Sialidase)</fullName>
    </submittedName>
</protein>
<accession>A0A2X2IQC7</accession>
<evidence type="ECO:0000313" key="2">
    <source>
        <dbReference type="EMBL" id="SPZ84208.1"/>
    </source>
</evidence>
<dbReference type="Proteomes" id="UP000251241">
    <property type="component" value="Unassembled WGS sequence"/>
</dbReference>
<organism evidence="2 3">
    <name type="scientific">Sphingobacterium multivorum</name>
    <dbReference type="NCBI Taxonomy" id="28454"/>
    <lineage>
        <taxon>Bacteria</taxon>
        <taxon>Pseudomonadati</taxon>
        <taxon>Bacteroidota</taxon>
        <taxon>Sphingobacteriia</taxon>
        <taxon>Sphingobacteriales</taxon>
        <taxon>Sphingobacteriaceae</taxon>
        <taxon>Sphingobacterium</taxon>
    </lineage>
</organism>